<keyword evidence="5" id="KW-0395">Inflammatory response</keyword>
<dbReference type="Pfam" id="PF02758">
    <property type="entry name" value="PYRIN"/>
    <property type="match status" value="1"/>
</dbReference>
<dbReference type="InterPro" id="IPR001315">
    <property type="entry name" value="CARD"/>
</dbReference>
<evidence type="ECO:0000313" key="9">
    <source>
        <dbReference type="Proteomes" id="UP000515152"/>
    </source>
</evidence>
<name>A0A6P3VJ94_CLUHA</name>
<dbReference type="PROSITE" id="PS50209">
    <property type="entry name" value="CARD"/>
    <property type="match status" value="1"/>
</dbReference>
<feature type="domain" description="CARD" evidence="7">
    <location>
        <begin position="105"/>
        <end position="196"/>
    </location>
</feature>
<gene>
    <name evidence="10" type="primary">pycard</name>
</gene>
<dbReference type="PROSITE" id="PS50824">
    <property type="entry name" value="DAPIN"/>
    <property type="match status" value="1"/>
</dbReference>
<comment type="subcellular location">
    <subcellularLocation>
        <location evidence="1">Inflammasome</location>
    </subcellularLocation>
</comment>
<organism evidence="9 10">
    <name type="scientific">Clupea harengus</name>
    <name type="common">Atlantic herring</name>
    <dbReference type="NCBI Taxonomy" id="7950"/>
    <lineage>
        <taxon>Eukaryota</taxon>
        <taxon>Metazoa</taxon>
        <taxon>Chordata</taxon>
        <taxon>Craniata</taxon>
        <taxon>Vertebrata</taxon>
        <taxon>Euteleostomi</taxon>
        <taxon>Actinopterygii</taxon>
        <taxon>Neopterygii</taxon>
        <taxon>Teleostei</taxon>
        <taxon>Clupei</taxon>
        <taxon>Clupeiformes</taxon>
        <taxon>Clupeoidei</taxon>
        <taxon>Clupeidae</taxon>
        <taxon>Clupea</taxon>
    </lineage>
</organism>
<dbReference type="OrthoDB" id="8888059at2759"/>
<dbReference type="GeneID" id="105891771"/>
<reference evidence="10" key="1">
    <citation type="submission" date="2025-08" db="UniProtKB">
        <authorList>
            <consortium name="RefSeq"/>
        </authorList>
    </citation>
    <scope>IDENTIFICATION</scope>
</reference>
<keyword evidence="3" id="KW-0399">Innate immunity</keyword>
<evidence type="ECO:0000256" key="5">
    <source>
        <dbReference type="ARBA" id="ARBA00023198"/>
    </source>
</evidence>
<evidence type="ECO:0000256" key="3">
    <source>
        <dbReference type="ARBA" id="ARBA00022588"/>
    </source>
</evidence>
<evidence type="ECO:0000259" key="7">
    <source>
        <dbReference type="PROSITE" id="PS50209"/>
    </source>
</evidence>
<dbReference type="KEGG" id="char:105891771"/>
<dbReference type="GO" id="GO:0045087">
    <property type="term" value="P:innate immune response"/>
    <property type="evidence" value="ECO:0007669"/>
    <property type="project" value="UniProtKB-KW"/>
</dbReference>
<dbReference type="SMART" id="SM01289">
    <property type="entry name" value="PYRIN"/>
    <property type="match status" value="1"/>
</dbReference>
<evidence type="ECO:0000313" key="10">
    <source>
        <dbReference type="RefSeq" id="XP_012673404.2"/>
    </source>
</evidence>
<evidence type="ECO:0000256" key="2">
    <source>
        <dbReference type="ARBA" id="ARBA00022490"/>
    </source>
</evidence>
<evidence type="ECO:0000256" key="6">
    <source>
        <dbReference type="ARBA" id="ARBA00023233"/>
    </source>
</evidence>
<dbReference type="SUPFAM" id="SSF47986">
    <property type="entry name" value="DEATH domain"/>
    <property type="match status" value="2"/>
</dbReference>
<dbReference type="InterPro" id="IPR011029">
    <property type="entry name" value="DEATH-like_dom_sf"/>
</dbReference>
<evidence type="ECO:0000259" key="8">
    <source>
        <dbReference type="PROSITE" id="PS50824"/>
    </source>
</evidence>
<keyword evidence="4" id="KW-0391">Immunity</keyword>
<dbReference type="AlphaFoldDB" id="A0A6P3VJ94"/>
<feature type="domain" description="Pyrin" evidence="8">
    <location>
        <begin position="1"/>
        <end position="89"/>
    </location>
</feature>
<evidence type="ECO:0000256" key="1">
    <source>
        <dbReference type="ARBA" id="ARBA00004110"/>
    </source>
</evidence>
<dbReference type="GO" id="GO:0042981">
    <property type="term" value="P:regulation of apoptotic process"/>
    <property type="evidence" value="ECO:0007669"/>
    <property type="project" value="InterPro"/>
</dbReference>
<proteinExistence type="predicted"/>
<keyword evidence="2" id="KW-0963">Cytoplasm</keyword>
<dbReference type="PANTHER" id="PTHR46985">
    <property type="entry name" value="NACHT, LRR AND PYD DOMAINS-CONTAINING PROTEIN 1"/>
    <property type="match status" value="1"/>
</dbReference>
<dbReference type="CDD" id="cd08330">
    <property type="entry name" value="CARD_ASC_NALP1"/>
    <property type="match status" value="1"/>
</dbReference>
<evidence type="ECO:0000256" key="4">
    <source>
        <dbReference type="ARBA" id="ARBA00022859"/>
    </source>
</evidence>
<dbReference type="GO" id="GO:0006954">
    <property type="term" value="P:inflammatory response"/>
    <property type="evidence" value="ECO:0007669"/>
    <property type="project" value="UniProtKB-KW"/>
</dbReference>
<keyword evidence="9" id="KW-1185">Reference proteome</keyword>
<dbReference type="Gene3D" id="1.10.533.10">
    <property type="entry name" value="Death Domain, Fas"/>
    <property type="match status" value="2"/>
</dbReference>
<dbReference type="GO" id="GO:0061702">
    <property type="term" value="C:canonical inflammasome complex"/>
    <property type="evidence" value="ECO:0007669"/>
    <property type="project" value="UniProtKB-SubCell"/>
</dbReference>
<dbReference type="RefSeq" id="XP_012673404.2">
    <property type="nucleotide sequence ID" value="XM_012817950.3"/>
</dbReference>
<dbReference type="InterPro" id="IPR051249">
    <property type="entry name" value="NLRP_Inflammasome"/>
</dbReference>
<dbReference type="Pfam" id="PF00619">
    <property type="entry name" value="CARD"/>
    <property type="match status" value="1"/>
</dbReference>
<dbReference type="CTD" id="29108"/>
<dbReference type="Proteomes" id="UP000515152">
    <property type="component" value="Chromosome 11"/>
</dbReference>
<keyword evidence="6" id="KW-1271">Inflammasome</keyword>
<protein>
    <submittedName>
        <fullName evidence="10">Apoptosis-associated speck-like protein containing a CARD</fullName>
    </submittedName>
</protein>
<sequence>MSKKTAKSMITDALEDLSSRDLKKFREKLCDNEEPRVTRRSVEDADEMDLAELLVKICTEAKAVILTIDLFTQLGFSNQAERLRKGLEAATVPSQASSESRTKYVLEGGQHFIDKHRIRLIESITTVEPILDRLLAKNVITHENYTLIRSKSTSTQRMRELFELGSIRSTIKGKDCLFDVLMELEQFVMDDLKERS</sequence>
<dbReference type="InterPro" id="IPR033516">
    <property type="entry name" value="CARD8/ASC/NALP1_CARD"/>
</dbReference>
<dbReference type="PANTHER" id="PTHR46985:SF2">
    <property type="entry name" value="APOPTOSIS-ASSOCIATED SPECK-LIKE PROTEIN CONTAINING A CARD"/>
    <property type="match status" value="1"/>
</dbReference>
<dbReference type="InterPro" id="IPR004020">
    <property type="entry name" value="DAPIN"/>
</dbReference>
<accession>A0A6P3VJ94</accession>